<feature type="transmembrane region" description="Helical" evidence="1">
    <location>
        <begin position="65"/>
        <end position="92"/>
    </location>
</feature>
<accession>A0AAX6FSJ0</accession>
<keyword evidence="1" id="KW-1133">Transmembrane helix</keyword>
<dbReference type="AlphaFoldDB" id="A0AAX6FSJ0"/>
<proteinExistence type="predicted"/>
<keyword evidence="1" id="KW-0472">Membrane</keyword>
<dbReference type="EMBL" id="JANAVB010026200">
    <property type="protein sequence ID" value="KAJ6819320.1"/>
    <property type="molecule type" value="Genomic_DNA"/>
</dbReference>
<comment type="caution">
    <text evidence="2">The sequence shown here is derived from an EMBL/GenBank/DDBJ whole genome shotgun (WGS) entry which is preliminary data.</text>
</comment>
<keyword evidence="3" id="KW-1185">Reference proteome</keyword>
<reference evidence="2" key="2">
    <citation type="submission" date="2023-04" db="EMBL/GenBank/DDBJ databases">
        <authorList>
            <person name="Bruccoleri R.E."/>
            <person name="Oakeley E.J."/>
            <person name="Faust A.-M."/>
            <person name="Dessus-Babus S."/>
            <person name="Altorfer M."/>
            <person name="Burckhardt D."/>
            <person name="Oertli M."/>
            <person name="Naumann U."/>
            <person name="Petersen F."/>
            <person name="Wong J."/>
        </authorList>
    </citation>
    <scope>NUCLEOTIDE SEQUENCE</scope>
    <source>
        <strain evidence="2">GSM-AAB239-AS_SAM_17_03QT</strain>
        <tissue evidence="2">Leaf</tissue>
    </source>
</reference>
<organism evidence="2 3">
    <name type="scientific">Iris pallida</name>
    <name type="common">Sweet iris</name>
    <dbReference type="NCBI Taxonomy" id="29817"/>
    <lineage>
        <taxon>Eukaryota</taxon>
        <taxon>Viridiplantae</taxon>
        <taxon>Streptophyta</taxon>
        <taxon>Embryophyta</taxon>
        <taxon>Tracheophyta</taxon>
        <taxon>Spermatophyta</taxon>
        <taxon>Magnoliopsida</taxon>
        <taxon>Liliopsida</taxon>
        <taxon>Asparagales</taxon>
        <taxon>Iridaceae</taxon>
        <taxon>Iridoideae</taxon>
        <taxon>Irideae</taxon>
        <taxon>Iris</taxon>
    </lineage>
</organism>
<dbReference type="Proteomes" id="UP001140949">
    <property type="component" value="Unassembled WGS sequence"/>
</dbReference>
<sequence length="100" mass="10013">MDGADLTPTPTSPAMMGAGTTNHVSRPTLGFPSGGLPCFSSSYSVSAVSSPAATTGTNSVPFASVAAAAAALLSFLLLPLLLLLLVNISLILPFRCHPPS</sequence>
<keyword evidence="1" id="KW-0812">Transmembrane</keyword>
<name>A0AAX6FSJ0_IRIPA</name>
<reference evidence="2" key="1">
    <citation type="journal article" date="2023" name="GigaByte">
        <title>Genome assembly of the bearded iris, Iris pallida Lam.</title>
        <authorList>
            <person name="Bruccoleri R.E."/>
            <person name="Oakeley E.J."/>
            <person name="Faust A.M.E."/>
            <person name="Altorfer M."/>
            <person name="Dessus-Babus S."/>
            <person name="Burckhardt D."/>
            <person name="Oertli M."/>
            <person name="Naumann U."/>
            <person name="Petersen F."/>
            <person name="Wong J."/>
        </authorList>
    </citation>
    <scope>NUCLEOTIDE SEQUENCE</scope>
    <source>
        <strain evidence="2">GSM-AAB239-AS_SAM_17_03QT</strain>
    </source>
</reference>
<evidence type="ECO:0000313" key="2">
    <source>
        <dbReference type="EMBL" id="KAJ6819320.1"/>
    </source>
</evidence>
<gene>
    <name evidence="2" type="ORF">M6B38_402575</name>
</gene>
<evidence type="ECO:0000313" key="3">
    <source>
        <dbReference type="Proteomes" id="UP001140949"/>
    </source>
</evidence>
<protein>
    <submittedName>
        <fullName evidence="2">Uncharacterized protein</fullName>
    </submittedName>
</protein>
<evidence type="ECO:0000256" key="1">
    <source>
        <dbReference type="SAM" id="Phobius"/>
    </source>
</evidence>